<dbReference type="FunFam" id="2.10.25.10:FF:000055">
    <property type="entry name" value="alpha-tectorin isoform X1"/>
    <property type="match status" value="2"/>
</dbReference>
<gene>
    <name evidence="6" type="ORF">SKAU_G00407040</name>
</gene>
<dbReference type="InterPro" id="IPR002919">
    <property type="entry name" value="TIL_dom"/>
</dbReference>
<dbReference type="SUPFAM" id="SSF57567">
    <property type="entry name" value="Serine protease inhibitors"/>
    <property type="match status" value="3"/>
</dbReference>
<comment type="caution">
    <text evidence="6">The sequence shown here is derived from an EMBL/GenBank/DDBJ whole genome shotgun (WGS) entry which is preliminary data.</text>
</comment>
<dbReference type="SMART" id="SM00216">
    <property type="entry name" value="VWD"/>
    <property type="match status" value="4"/>
</dbReference>
<dbReference type="InterPro" id="IPR001846">
    <property type="entry name" value="VWF_type-D"/>
</dbReference>
<dbReference type="InterPro" id="IPR036084">
    <property type="entry name" value="Ser_inhib-like_sf"/>
</dbReference>
<feature type="domain" description="VWFD" evidence="5">
    <location>
        <begin position="1265"/>
        <end position="1456"/>
    </location>
</feature>
<dbReference type="Pfam" id="PF08742">
    <property type="entry name" value="C8"/>
    <property type="match status" value="3"/>
</dbReference>
<dbReference type="SMART" id="SM00215">
    <property type="entry name" value="VWC_out"/>
    <property type="match status" value="2"/>
</dbReference>
<feature type="chain" id="PRO_5040171943" description="VWFD domain-containing protein" evidence="4">
    <location>
        <begin position="22"/>
        <end position="1832"/>
    </location>
</feature>
<evidence type="ECO:0000256" key="1">
    <source>
        <dbReference type="ARBA" id="ARBA00022737"/>
    </source>
</evidence>
<keyword evidence="1" id="KW-0677">Repeat</keyword>
<evidence type="ECO:0000256" key="4">
    <source>
        <dbReference type="SAM" id="SignalP"/>
    </source>
</evidence>
<dbReference type="InterPro" id="IPR014853">
    <property type="entry name" value="VWF/SSPO/ZAN-like_Cys-rich_dom"/>
</dbReference>
<dbReference type="GO" id="GO:0005615">
    <property type="term" value="C:extracellular space"/>
    <property type="evidence" value="ECO:0007669"/>
    <property type="project" value="TreeGrafter"/>
</dbReference>
<feature type="domain" description="VWFD" evidence="5">
    <location>
        <begin position="1660"/>
        <end position="1832"/>
    </location>
</feature>
<sequence>MGMKGLMSCVALLLLWGLCSAGPAGREFATAFMENYRADYGEARFLIQVSAPLTLKGTTEVRVTVPQLAYDEKRTVKPGEGVTFQLPASVEMTGSGKSGKTVRIEATQEVTVMSLNYKPYTADTSVVYPVAEWGTEYYVYTPNSSPIGTYHEFSITNHKGPNSVEVYVKDHTQFKGRVYPAGSTIPFELGPFESVQIQSLSDLTGSRVLSKLPVAVSTGHSCTWKFSRCNHVYEQLLPVSGWGKSFIVAPLDFRNPEDRYDSVVIQASEPTHVTVREGDSSKPVTMKRGDTVQYRSRWPAAFHITADKGIQVLFEFNGAVAERRLLFWLDELYDPFLMTVLPTERFSTAYTLEGQVGFNNLAMVVARTKDLAGLTFDRTPFPKSLQWRAMAGSEYSWAQMPYPKGAGLHRAAHLSSPFGLYSMGFAQKNGYGSPAISNPVDCSMVKCEPSEDCQMKGDTPTCVKKPPAPKMGTCWAMGDPHYRTFDGRYFNFMGNCTYTMAKSCHADKNQPAFEVEAKNSHPGNSPVTSVSKVIVKVYGYVISIDRDNIGLVRVNYEDWSLPINLDKGKVVMSQSGLSMLLETDFGLTVQYDWAQYLVVTVPGGYAGKVCGFCGNFNGRQDDDLATPVGSQATDAVALGKSWRVQGAAAVAAAAGGGGDYSSCRDECTGKCADCKSSYLKRMEAEAFCEILSLLMDGPFRSCHAVMEPKIFHDMCMYDFCMGGGMKEYLCDSLQVYTDACQRAGVKVYDWRKLAGCPNPKCPENSRYEPCGQACPATCEDPEAPTKCKSHCVETCTCNPGYLLSGNQCVPSSRCGCTYEGRYSQPDKPFWGDNNCTKRCHCNPTGGNAECTSNTVCPSGTQCTVVKGIRDCHPQPLVQATCMATGDPHFLTFDGRRFNFEGTCVYQMAGVCSKKPGLEPFDVLVQNDVRNNRVGSVAKLVEVKVYGYSIVISKQYHRNIVMINGEIVNLPGSLPDKKALVYKSGLFAVVETNFGVSVSFDWDSTVIVKVPKTYEGVTCGLCGNYNHKAQDDMRMKDGKEASSPKALGQSWRVAEIPGCVDGCRGPCPDCDVTQMKTYESLCAPLIDPNGPFKKCHPLWDPKDVYQDCLYDVCLYKGRDSRQCPAFAAYTAICQTVGATVEKWRNSTFCSYPCLGHSHYEVCAKGCSANCATLAPPTGCKSQCQEGCLCDEGYILSGHDCVPLKECGCQYHERYYKLKEAFYTTNCEKQCTCMKDGKVECKKIPCGADEKCEVKKGAWGCHSLGNAKCTIRGDPHYRTFDNRTYDFQGTCTYIAAGSAHLDRTSLTPFSVVVENERWYDVADTNATSATNKVSVAKLVTVEAYGFTLILRKNQIGMIMMNGVMYNLPLTLNDGAVEAYQHGTYDVIKTDFGLVVTYDLVYSVTITVPGSYRGKTAGLCGNFNGNKDDDDLLPDGAVAKSVEAFGAAWKVGVPGVVCDDGCSGDVCPRCGGKKRAVFEKDCARIREESGPFHACHAVLDPSSYYRDCVYDVCVSDGNRQALCASVQAYMSDCQNMGVVVKPWRSATFCPLSCPAKSHYKICAETCANPCPGLTDTITCPTTCAEGCACDDNYYFNGTSCVEWDRCSCYWKGQTYKIGETIVQDSCRTKCTCQSNGQVVCDQMSCKSDERCLVKNGVRGCFPKQCMLQTASHFTMFSGIGGTISAAGAYELVAVCGPGLTEAEWFRVVVDFRVCEDSGHPSVVSVYVFFQDLFVLVNKNHQIWVNGKKAALPKTLKNEISVKVSDEVVVIEKKSGLRLTYNVKQEVSVTVDAHLADKLCGACGTFTEETVLFASFSQPTIQAHMNRYRAPDFSSW</sequence>
<feature type="domain" description="VWFD" evidence="5">
    <location>
        <begin position="879"/>
        <end position="1059"/>
    </location>
</feature>
<keyword evidence="2" id="KW-1015">Disulfide bond</keyword>
<dbReference type="InterPro" id="IPR050780">
    <property type="entry name" value="Mucin_vWF_Thrombospondin_sf"/>
</dbReference>
<dbReference type="InterPro" id="IPR001007">
    <property type="entry name" value="VWF_dom"/>
</dbReference>
<keyword evidence="3" id="KW-0325">Glycoprotein</keyword>
<evidence type="ECO:0000256" key="2">
    <source>
        <dbReference type="ARBA" id="ARBA00023157"/>
    </source>
</evidence>
<dbReference type="Pfam" id="PF00094">
    <property type="entry name" value="VWD"/>
    <property type="match status" value="4"/>
</dbReference>
<dbReference type="PANTHER" id="PTHR11339">
    <property type="entry name" value="EXTRACELLULAR MATRIX GLYCOPROTEIN RELATED"/>
    <property type="match status" value="1"/>
</dbReference>
<reference evidence="6" key="1">
    <citation type="journal article" date="2023" name="Science">
        <title>Genome structures resolve the early diversification of teleost fishes.</title>
        <authorList>
            <person name="Parey E."/>
            <person name="Louis A."/>
            <person name="Montfort J."/>
            <person name="Bouchez O."/>
            <person name="Roques C."/>
            <person name="Iampietro C."/>
            <person name="Lluch J."/>
            <person name="Castinel A."/>
            <person name="Donnadieu C."/>
            <person name="Desvignes T."/>
            <person name="Floi Bucao C."/>
            <person name="Jouanno E."/>
            <person name="Wen M."/>
            <person name="Mejri S."/>
            <person name="Dirks R."/>
            <person name="Jansen H."/>
            <person name="Henkel C."/>
            <person name="Chen W.J."/>
            <person name="Zahm M."/>
            <person name="Cabau C."/>
            <person name="Klopp C."/>
            <person name="Thompson A.W."/>
            <person name="Robinson-Rechavi M."/>
            <person name="Braasch I."/>
            <person name="Lecointre G."/>
            <person name="Bobe J."/>
            <person name="Postlethwait J.H."/>
            <person name="Berthelot C."/>
            <person name="Roest Crollius H."/>
            <person name="Guiguen Y."/>
        </authorList>
    </citation>
    <scope>NUCLEOTIDE SEQUENCE</scope>
    <source>
        <strain evidence="6">WJC10195</strain>
    </source>
</reference>
<keyword evidence="7" id="KW-1185">Reference proteome</keyword>
<proteinExistence type="predicted"/>
<dbReference type="OrthoDB" id="6236007at2759"/>
<dbReference type="InterPro" id="IPR025615">
    <property type="entry name" value="TILa_dom"/>
</dbReference>
<protein>
    <recommendedName>
        <fullName evidence="5">VWFD domain-containing protein</fullName>
    </recommendedName>
</protein>
<keyword evidence="4" id="KW-0732">Signal</keyword>
<dbReference type="Pfam" id="PF12714">
    <property type="entry name" value="TILa"/>
    <property type="match status" value="3"/>
</dbReference>
<evidence type="ECO:0000313" key="7">
    <source>
        <dbReference type="Proteomes" id="UP001152622"/>
    </source>
</evidence>
<dbReference type="CDD" id="cd19941">
    <property type="entry name" value="TIL"/>
    <property type="match status" value="3"/>
</dbReference>
<dbReference type="Proteomes" id="UP001152622">
    <property type="component" value="Chromosome 21"/>
</dbReference>
<name>A0A9Q1EA59_SYNKA</name>
<dbReference type="GO" id="GO:0031012">
    <property type="term" value="C:extracellular matrix"/>
    <property type="evidence" value="ECO:0007669"/>
    <property type="project" value="TreeGrafter"/>
</dbReference>
<accession>A0A9Q1EA59</accession>
<dbReference type="PROSITE" id="PS51233">
    <property type="entry name" value="VWFD"/>
    <property type="match status" value="4"/>
</dbReference>
<dbReference type="PANTHER" id="PTHR11339:SF374">
    <property type="entry name" value="ZONADHESIN"/>
    <property type="match status" value="1"/>
</dbReference>
<feature type="signal peptide" evidence="4">
    <location>
        <begin position="1"/>
        <end position="21"/>
    </location>
</feature>
<organism evidence="6 7">
    <name type="scientific">Synaphobranchus kaupii</name>
    <name type="common">Kaup's arrowtooth eel</name>
    <dbReference type="NCBI Taxonomy" id="118154"/>
    <lineage>
        <taxon>Eukaryota</taxon>
        <taxon>Metazoa</taxon>
        <taxon>Chordata</taxon>
        <taxon>Craniata</taxon>
        <taxon>Vertebrata</taxon>
        <taxon>Euteleostomi</taxon>
        <taxon>Actinopterygii</taxon>
        <taxon>Neopterygii</taxon>
        <taxon>Teleostei</taxon>
        <taxon>Anguilliformes</taxon>
        <taxon>Synaphobranchidae</taxon>
        <taxon>Synaphobranchus</taxon>
    </lineage>
</organism>
<dbReference type="Pfam" id="PF17517">
    <property type="entry name" value="IgGFc_binding"/>
    <property type="match status" value="1"/>
</dbReference>
<evidence type="ECO:0000259" key="5">
    <source>
        <dbReference type="PROSITE" id="PS51233"/>
    </source>
</evidence>
<evidence type="ECO:0000313" key="6">
    <source>
        <dbReference type="EMBL" id="KAJ8335065.1"/>
    </source>
</evidence>
<dbReference type="InterPro" id="IPR035234">
    <property type="entry name" value="IgGFc-bd_N"/>
</dbReference>
<evidence type="ECO:0000256" key="3">
    <source>
        <dbReference type="ARBA" id="ARBA00023180"/>
    </source>
</evidence>
<feature type="domain" description="VWFD" evidence="5">
    <location>
        <begin position="472"/>
        <end position="650"/>
    </location>
</feature>
<dbReference type="Pfam" id="PF01826">
    <property type="entry name" value="TIL"/>
    <property type="match status" value="3"/>
</dbReference>
<dbReference type="SMART" id="SM00832">
    <property type="entry name" value="C8"/>
    <property type="match status" value="3"/>
</dbReference>
<dbReference type="Gene3D" id="2.10.25.10">
    <property type="entry name" value="Laminin"/>
    <property type="match status" value="3"/>
</dbReference>
<dbReference type="EMBL" id="JAINUF010000021">
    <property type="protein sequence ID" value="KAJ8335065.1"/>
    <property type="molecule type" value="Genomic_DNA"/>
</dbReference>